<dbReference type="Pfam" id="PF01565">
    <property type="entry name" value="FAD_binding_4"/>
    <property type="match status" value="1"/>
</dbReference>
<evidence type="ECO:0000256" key="7">
    <source>
        <dbReference type="ARBA" id="ARBA00022490"/>
    </source>
</evidence>
<organism evidence="20 21">
    <name type="scientific">Thermosulfuriphilus ammonigenes</name>
    <dbReference type="NCBI Taxonomy" id="1936021"/>
    <lineage>
        <taxon>Bacteria</taxon>
        <taxon>Pseudomonadati</taxon>
        <taxon>Thermodesulfobacteriota</taxon>
        <taxon>Thermodesulfobacteria</taxon>
        <taxon>Thermodesulfobacteriales</taxon>
        <taxon>Thermodesulfobacteriaceae</taxon>
        <taxon>Thermosulfuriphilus</taxon>
    </lineage>
</organism>
<evidence type="ECO:0000256" key="19">
    <source>
        <dbReference type="HAMAP-Rule" id="MF_00037"/>
    </source>
</evidence>
<keyword evidence="11 19" id="KW-0521">NADP</keyword>
<gene>
    <name evidence="19 20" type="primary">murB</name>
    <name evidence="20" type="ORF">G4V39_09585</name>
</gene>
<evidence type="ECO:0000256" key="13">
    <source>
        <dbReference type="ARBA" id="ARBA00022984"/>
    </source>
</evidence>
<comment type="cofactor">
    <cofactor evidence="1 19">
        <name>FAD</name>
        <dbReference type="ChEBI" id="CHEBI:57692"/>
    </cofactor>
</comment>
<dbReference type="AlphaFoldDB" id="A0A6G7PY48"/>
<dbReference type="Gene3D" id="3.30.465.10">
    <property type="match status" value="1"/>
</dbReference>
<evidence type="ECO:0000256" key="8">
    <source>
        <dbReference type="ARBA" id="ARBA00022618"/>
    </source>
</evidence>
<dbReference type="Gene3D" id="3.30.43.10">
    <property type="entry name" value="Uridine Diphospho-n-acetylenolpyruvylglucosamine Reductase, domain 2"/>
    <property type="match status" value="1"/>
</dbReference>
<dbReference type="InterPro" id="IPR016167">
    <property type="entry name" value="FAD-bd_PCMH_sub1"/>
</dbReference>
<comment type="function">
    <text evidence="2 19">Cell wall formation.</text>
</comment>
<evidence type="ECO:0000256" key="1">
    <source>
        <dbReference type="ARBA" id="ARBA00001974"/>
    </source>
</evidence>
<accession>A0A6G7PY48</accession>
<dbReference type="HAMAP" id="MF_00037">
    <property type="entry name" value="MurB"/>
    <property type="match status" value="1"/>
</dbReference>
<dbReference type="InterPro" id="IPR003170">
    <property type="entry name" value="MurB"/>
</dbReference>
<keyword evidence="7 19" id="KW-0963">Cytoplasm</keyword>
<dbReference type="InterPro" id="IPR016169">
    <property type="entry name" value="FAD-bd_PCMH_sub2"/>
</dbReference>
<evidence type="ECO:0000256" key="17">
    <source>
        <dbReference type="ARBA" id="ARBA00031026"/>
    </source>
</evidence>
<comment type="pathway">
    <text evidence="4 19">Cell wall biogenesis; peptidoglycan biosynthesis.</text>
</comment>
<keyword evidence="8 19" id="KW-0132">Cell division</keyword>
<dbReference type="NCBIfam" id="NF010480">
    <property type="entry name" value="PRK13905.1"/>
    <property type="match status" value="1"/>
</dbReference>
<protein>
    <recommendedName>
        <fullName evidence="6 19">UDP-N-acetylenolpyruvoylglucosamine reductase</fullName>
        <ecNumber evidence="5 19">1.3.1.98</ecNumber>
    </recommendedName>
    <alternativeName>
        <fullName evidence="17 19">UDP-N-acetylmuramate dehydrogenase</fullName>
    </alternativeName>
</protein>
<sequence length="304" mass="32951">MRLKKILKKLRGEGITFELDLPGRRLTSFRLGGEVAAAVFPRNIKEVVWLLAFLEQEGIPYFFLGGGTNLIIKDGGFPGLAVSLRDLRGLDFQLEPESVTVSVLSGEPLRNLVSLGIKLGLRGVESLAGIPGTVGGAIAMNAGTPEGAIGDFLEEIFVVFPGASPLKLKARDLSFSYRKTNLPQEALILQATLRFLRTSPLQVAQAVGEMCRKRAKSQPLRYPSAGCVFKNPPEDSAGRLIDLCGLKGKRHGGAQISTRHANFIINRGGARARDVLELMDMAREAVFKKFAICLEPEVRIVGQG</sequence>
<name>A0A6G7PY48_9BACT</name>
<dbReference type="InterPro" id="IPR011601">
    <property type="entry name" value="MurB_C"/>
</dbReference>
<evidence type="ECO:0000256" key="15">
    <source>
        <dbReference type="ARBA" id="ARBA00023306"/>
    </source>
</evidence>
<comment type="catalytic activity">
    <reaction evidence="18 19">
        <text>UDP-N-acetyl-alpha-D-muramate + NADP(+) = UDP-N-acetyl-3-O-(1-carboxyvinyl)-alpha-D-glucosamine + NADPH + H(+)</text>
        <dbReference type="Rhea" id="RHEA:12248"/>
        <dbReference type="ChEBI" id="CHEBI:15378"/>
        <dbReference type="ChEBI" id="CHEBI:57783"/>
        <dbReference type="ChEBI" id="CHEBI:58349"/>
        <dbReference type="ChEBI" id="CHEBI:68483"/>
        <dbReference type="ChEBI" id="CHEBI:70757"/>
        <dbReference type="EC" id="1.3.1.98"/>
    </reaction>
</comment>
<dbReference type="UniPathway" id="UPA00219"/>
<proteinExistence type="inferred from homology"/>
<comment type="subcellular location">
    <subcellularLocation>
        <location evidence="3 19">Cytoplasm</location>
    </subcellularLocation>
</comment>
<dbReference type="PANTHER" id="PTHR21071:SF4">
    <property type="entry name" value="UDP-N-ACETYLENOLPYRUVOYLGLUCOSAMINE REDUCTASE"/>
    <property type="match status" value="1"/>
</dbReference>
<dbReference type="Proteomes" id="UP000502179">
    <property type="component" value="Chromosome"/>
</dbReference>
<dbReference type="NCBIfam" id="TIGR00179">
    <property type="entry name" value="murB"/>
    <property type="match status" value="1"/>
</dbReference>
<evidence type="ECO:0000313" key="20">
    <source>
        <dbReference type="EMBL" id="QIJ72507.1"/>
    </source>
</evidence>
<dbReference type="PANTHER" id="PTHR21071">
    <property type="entry name" value="UDP-N-ACETYLENOLPYRUVOYLGLUCOSAMINE REDUCTASE"/>
    <property type="match status" value="1"/>
</dbReference>
<dbReference type="InterPro" id="IPR036318">
    <property type="entry name" value="FAD-bd_PCMH-like_sf"/>
</dbReference>
<dbReference type="InterPro" id="IPR036635">
    <property type="entry name" value="MurB_C_sf"/>
</dbReference>
<dbReference type="SUPFAM" id="SSF56194">
    <property type="entry name" value="Uridine diphospho-N-Acetylenolpyruvylglucosamine reductase, MurB, C-terminal domain"/>
    <property type="match status" value="1"/>
</dbReference>
<keyword evidence="12 19" id="KW-0133">Cell shape</keyword>
<dbReference type="GO" id="GO:0005829">
    <property type="term" value="C:cytosol"/>
    <property type="evidence" value="ECO:0007669"/>
    <property type="project" value="TreeGrafter"/>
</dbReference>
<keyword evidence="15 19" id="KW-0131">Cell cycle</keyword>
<dbReference type="InterPro" id="IPR016166">
    <property type="entry name" value="FAD-bd_PCMH"/>
</dbReference>
<dbReference type="SUPFAM" id="SSF56176">
    <property type="entry name" value="FAD-binding/transporter-associated domain-like"/>
    <property type="match status" value="1"/>
</dbReference>
<dbReference type="InterPro" id="IPR006094">
    <property type="entry name" value="Oxid_FAD_bind_N"/>
</dbReference>
<evidence type="ECO:0000256" key="2">
    <source>
        <dbReference type="ARBA" id="ARBA00003921"/>
    </source>
</evidence>
<dbReference type="GO" id="GO:0051301">
    <property type="term" value="P:cell division"/>
    <property type="evidence" value="ECO:0007669"/>
    <property type="project" value="UniProtKB-KW"/>
</dbReference>
<keyword evidence="10 19" id="KW-0274">FAD</keyword>
<dbReference type="RefSeq" id="WP_166032724.1">
    <property type="nucleotide sequence ID" value="NZ_CP048877.1"/>
</dbReference>
<evidence type="ECO:0000256" key="11">
    <source>
        <dbReference type="ARBA" id="ARBA00022857"/>
    </source>
</evidence>
<dbReference type="GO" id="GO:0071949">
    <property type="term" value="F:FAD binding"/>
    <property type="evidence" value="ECO:0007669"/>
    <property type="project" value="InterPro"/>
</dbReference>
<reference evidence="20 21" key="1">
    <citation type="submission" date="2020-02" db="EMBL/GenBank/DDBJ databases">
        <title>Genome analysis of Thermosulfuriphilus ammonigenes ST65T, an anaerobic thermophilic chemolithoautotrophic bacterium isolated from a deep-sea hydrothermal vent.</title>
        <authorList>
            <person name="Slobodkina G."/>
            <person name="Allioux M."/>
            <person name="Merkel A."/>
            <person name="Alain K."/>
            <person name="Jebbar M."/>
            <person name="Slobodkin A."/>
        </authorList>
    </citation>
    <scope>NUCLEOTIDE SEQUENCE [LARGE SCALE GENOMIC DNA]</scope>
    <source>
        <strain evidence="20 21">ST65</strain>
    </source>
</reference>
<dbReference type="Pfam" id="PF02873">
    <property type="entry name" value="MurB_C"/>
    <property type="match status" value="1"/>
</dbReference>
<evidence type="ECO:0000256" key="3">
    <source>
        <dbReference type="ARBA" id="ARBA00004496"/>
    </source>
</evidence>
<feature type="active site" description="Proton donor" evidence="19">
    <location>
        <position position="227"/>
    </location>
</feature>
<dbReference type="GO" id="GO:0008360">
    <property type="term" value="P:regulation of cell shape"/>
    <property type="evidence" value="ECO:0007669"/>
    <property type="project" value="UniProtKB-KW"/>
</dbReference>
<evidence type="ECO:0000313" key="21">
    <source>
        <dbReference type="Proteomes" id="UP000502179"/>
    </source>
</evidence>
<evidence type="ECO:0000256" key="5">
    <source>
        <dbReference type="ARBA" id="ARBA00012518"/>
    </source>
</evidence>
<feature type="active site" evidence="19">
    <location>
        <position position="297"/>
    </location>
</feature>
<dbReference type="GO" id="GO:0009252">
    <property type="term" value="P:peptidoglycan biosynthetic process"/>
    <property type="evidence" value="ECO:0007669"/>
    <property type="project" value="UniProtKB-UniRule"/>
</dbReference>
<evidence type="ECO:0000256" key="12">
    <source>
        <dbReference type="ARBA" id="ARBA00022960"/>
    </source>
</evidence>
<keyword evidence="9 19" id="KW-0285">Flavoprotein</keyword>
<keyword evidence="21" id="KW-1185">Reference proteome</keyword>
<dbReference type="GO" id="GO:0008762">
    <property type="term" value="F:UDP-N-acetylmuramate dehydrogenase activity"/>
    <property type="evidence" value="ECO:0007669"/>
    <property type="project" value="UniProtKB-UniRule"/>
</dbReference>
<keyword evidence="16 19" id="KW-0961">Cell wall biogenesis/degradation</keyword>
<keyword evidence="13 19" id="KW-0573">Peptidoglycan synthesis</keyword>
<evidence type="ECO:0000256" key="10">
    <source>
        <dbReference type="ARBA" id="ARBA00022827"/>
    </source>
</evidence>
<dbReference type="EMBL" id="CP048877">
    <property type="protein sequence ID" value="QIJ72507.1"/>
    <property type="molecule type" value="Genomic_DNA"/>
</dbReference>
<comment type="similarity">
    <text evidence="19">Belongs to the MurB family.</text>
</comment>
<feature type="active site" evidence="19">
    <location>
        <position position="178"/>
    </location>
</feature>
<dbReference type="Gene3D" id="3.90.78.10">
    <property type="entry name" value="UDP-N-acetylenolpyruvoylglucosamine reductase, C-terminal domain"/>
    <property type="match status" value="1"/>
</dbReference>
<dbReference type="PROSITE" id="PS51387">
    <property type="entry name" value="FAD_PCMH"/>
    <property type="match status" value="1"/>
</dbReference>
<evidence type="ECO:0000256" key="14">
    <source>
        <dbReference type="ARBA" id="ARBA00023002"/>
    </source>
</evidence>
<dbReference type="GO" id="GO:0071555">
    <property type="term" value="P:cell wall organization"/>
    <property type="evidence" value="ECO:0007669"/>
    <property type="project" value="UniProtKB-KW"/>
</dbReference>
<keyword evidence="14 19" id="KW-0560">Oxidoreductase</keyword>
<dbReference type="EC" id="1.3.1.98" evidence="5 19"/>
<evidence type="ECO:0000256" key="9">
    <source>
        <dbReference type="ARBA" id="ARBA00022630"/>
    </source>
</evidence>
<dbReference type="KEGG" id="tav:G4V39_09585"/>
<evidence type="ECO:0000256" key="6">
    <source>
        <dbReference type="ARBA" id="ARBA00015188"/>
    </source>
</evidence>
<evidence type="ECO:0000256" key="16">
    <source>
        <dbReference type="ARBA" id="ARBA00023316"/>
    </source>
</evidence>
<evidence type="ECO:0000256" key="18">
    <source>
        <dbReference type="ARBA" id="ARBA00048914"/>
    </source>
</evidence>
<evidence type="ECO:0000256" key="4">
    <source>
        <dbReference type="ARBA" id="ARBA00004752"/>
    </source>
</evidence>